<dbReference type="FunFam" id="1.20.1250.20:FF:000011">
    <property type="entry name" value="MFS multidrug transporter, putative"/>
    <property type="match status" value="1"/>
</dbReference>
<evidence type="ECO:0000256" key="1">
    <source>
        <dbReference type="ARBA" id="ARBA00004141"/>
    </source>
</evidence>
<dbReference type="InterPro" id="IPR020846">
    <property type="entry name" value="MFS_dom"/>
</dbReference>
<dbReference type="AlphaFoldDB" id="A0A317SZB7"/>
<evidence type="ECO:0000259" key="8">
    <source>
        <dbReference type="PROSITE" id="PS50850"/>
    </source>
</evidence>
<feature type="transmembrane region" description="Helical" evidence="7">
    <location>
        <begin position="255"/>
        <end position="277"/>
    </location>
</feature>
<evidence type="ECO:0000256" key="4">
    <source>
        <dbReference type="ARBA" id="ARBA00022989"/>
    </source>
</evidence>
<dbReference type="CDD" id="cd17323">
    <property type="entry name" value="MFS_Tpo1_MDR_like"/>
    <property type="match status" value="1"/>
</dbReference>
<accession>A0A317SZB7</accession>
<feature type="transmembrane region" description="Helical" evidence="7">
    <location>
        <begin position="535"/>
        <end position="557"/>
    </location>
</feature>
<feature type="compositionally biased region" description="Polar residues" evidence="6">
    <location>
        <begin position="44"/>
        <end position="54"/>
    </location>
</feature>
<keyword evidence="10" id="KW-1185">Reference proteome</keyword>
<dbReference type="InterPro" id="IPR011701">
    <property type="entry name" value="MFS"/>
</dbReference>
<dbReference type="Pfam" id="PF07690">
    <property type="entry name" value="MFS_1"/>
    <property type="match status" value="1"/>
</dbReference>
<comment type="caution">
    <text evidence="9">The sequence shown here is derived from an EMBL/GenBank/DDBJ whole genome shotgun (WGS) entry which is preliminary data.</text>
</comment>
<dbReference type="Gene3D" id="1.20.1250.20">
    <property type="entry name" value="MFS general substrate transporter like domains"/>
    <property type="match status" value="1"/>
</dbReference>
<keyword evidence="2" id="KW-0813">Transport</keyword>
<dbReference type="SUPFAM" id="SSF103473">
    <property type="entry name" value="MFS general substrate transporter"/>
    <property type="match status" value="1"/>
</dbReference>
<dbReference type="Proteomes" id="UP000246991">
    <property type="component" value="Unassembled WGS sequence"/>
</dbReference>
<evidence type="ECO:0000256" key="2">
    <source>
        <dbReference type="ARBA" id="ARBA00022448"/>
    </source>
</evidence>
<feature type="transmembrane region" description="Helical" evidence="7">
    <location>
        <begin position="467"/>
        <end position="488"/>
    </location>
</feature>
<evidence type="ECO:0000256" key="7">
    <source>
        <dbReference type="SAM" id="Phobius"/>
    </source>
</evidence>
<dbReference type="InterPro" id="IPR036259">
    <property type="entry name" value="MFS_trans_sf"/>
</dbReference>
<keyword evidence="3 7" id="KW-0812">Transmembrane</keyword>
<reference evidence="9 10" key="1">
    <citation type="submission" date="2018-03" db="EMBL/GenBank/DDBJ databases">
        <title>Genomes of Pezizomycetes fungi and the evolution of truffles.</title>
        <authorList>
            <person name="Murat C."/>
            <person name="Payen T."/>
            <person name="Noel B."/>
            <person name="Kuo A."/>
            <person name="Martin F.M."/>
        </authorList>
    </citation>
    <scope>NUCLEOTIDE SEQUENCE [LARGE SCALE GENOMIC DNA]</scope>
    <source>
        <strain evidence="9">091103-1</strain>
    </source>
</reference>
<feature type="region of interest" description="Disordered" evidence="6">
    <location>
        <begin position="1"/>
        <end position="70"/>
    </location>
</feature>
<dbReference type="EMBL" id="PYWC01000013">
    <property type="protein sequence ID" value="PWW78636.1"/>
    <property type="molecule type" value="Genomic_DNA"/>
</dbReference>
<dbReference type="PANTHER" id="PTHR23502">
    <property type="entry name" value="MAJOR FACILITATOR SUPERFAMILY"/>
    <property type="match status" value="1"/>
</dbReference>
<comment type="subcellular location">
    <subcellularLocation>
        <location evidence="1">Membrane</location>
        <topology evidence="1">Multi-pass membrane protein</topology>
    </subcellularLocation>
</comment>
<dbReference type="STRING" id="42249.A0A317SZB7"/>
<feature type="transmembrane region" description="Helical" evidence="7">
    <location>
        <begin position="166"/>
        <end position="186"/>
    </location>
</feature>
<keyword evidence="4 7" id="KW-1133">Transmembrane helix</keyword>
<name>A0A317SZB7_9PEZI</name>
<feature type="transmembrane region" description="Helical" evidence="7">
    <location>
        <begin position="400"/>
        <end position="420"/>
    </location>
</feature>
<evidence type="ECO:0000256" key="5">
    <source>
        <dbReference type="ARBA" id="ARBA00023136"/>
    </source>
</evidence>
<dbReference type="PROSITE" id="PS50850">
    <property type="entry name" value="MFS"/>
    <property type="match status" value="1"/>
</dbReference>
<feature type="domain" description="Major facilitator superfamily (MFS) profile" evidence="8">
    <location>
        <begin position="131"/>
        <end position="572"/>
    </location>
</feature>
<evidence type="ECO:0000313" key="9">
    <source>
        <dbReference type="EMBL" id="PWW78636.1"/>
    </source>
</evidence>
<feature type="transmembrane region" description="Helical" evidence="7">
    <location>
        <begin position="227"/>
        <end position="248"/>
    </location>
</feature>
<protein>
    <submittedName>
        <fullName evidence="9">MFS general substrate transporter</fullName>
    </submittedName>
</protein>
<dbReference type="PANTHER" id="PTHR23502:SF31">
    <property type="entry name" value="POLYAMINE TRANSPORTER 1"/>
    <property type="match status" value="1"/>
</dbReference>
<evidence type="ECO:0000313" key="10">
    <source>
        <dbReference type="Proteomes" id="UP000246991"/>
    </source>
</evidence>
<gene>
    <name evidence="9" type="ORF">C7212DRAFT_165945</name>
</gene>
<dbReference type="OrthoDB" id="9986881at2759"/>
<proteinExistence type="predicted"/>
<dbReference type="GO" id="GO:0022857">
    <property type="term" value="F:transmembrane transporter activity"/>
    <property type="evidence" value="ECO:0007669"/>
    <property type="project" value="InterPro"/>
</dbReference>
<evidence type="ECO:0000256" key="3">
    <source>
        <dbReference type="ARBA" id="ARBA00022692"/>
    </source>
</evidence>
<dbReference type="GO" id="GO:0005886">
    <property type="term" value="C:plasma membrane"/>
    <property type="evidence" value="ECO:0007669"/>
    <property type="project" value="TreeGrafter"/>
</dbReference>
<keyword evidence="5 7" id="KW-0472">Membrane</keyword>
<feature type="transmembrane region" description="Helical" evidence="7">
    <location>
        <begin position="198"/>
        <end position="215"/>
    </location>
</feature>
<feature type="transmembrane region" description="Helical" evidence="7">
    <location>
        <begin position="289"/>
        <end position="306"/>
    </location>
</feature>
<organism evidence="9 10">
    <name type="scientific">Tuber magnatum</name>
    <name type="common">white Piedmont truffle</name>
    <dbReference type="NCBI Taxonomy" id="42249"/>
    <lineage>
        <taxon>Eukaryota</taxon>
        <taxon>Fungi</taxon>
        <taxon>Dikarya</taxon>
        <taxon>Ascomycota</taxon>
        <taxon>Pezizomycotina</taxon>
        <taxon>Pezizomycetes</taxon>
        <taxon>Pezizales</taxon>
        <taxon>Tuberaceae</taxon>
        <taxon>Tuber</taxon>
    </lineage>
</organism>
<evidence type="ECO:0000256" key="6">
    <source>
        <dbReference type="SAM" id="MobiDB-lite"/>
    </source>
</evidence>
<feature type="transmembrane region" description="Helical" evidence="7">
    <location>
        <begin position="362"/>
        <end position="388"/>
    </location>
</feature>
<sequence length="572" mass="62995">MWGPSGVALDIQEAERQASRQFQRGDNYSPHSSDHSSSPDDSSILSRQATQRGTQYHPIEAERQRTRLSNHSNADRCGLVGFTSKGGLPPFGGGREYPPPLPHRDRYLVDFSGHDDPVHGQNWPLKKKLVTAAVLGYTTLVSAWGSSVFSSATAQVAIFFGISTEVAILGLSFYVLGFASGPLIWAPYSELKGRRPPLLLGIFGFSIFQIAVAVAKDVQTVLICRFWGGFFASSPLAVVGAVFADIFGQETRGTAIAVFSMAVFSGPLYAPIAGGFIAESYLGWRWTEYITAIMGFFALFLCLFFLEETYPPVILVAKATKLRRLTKNWGIHAKQEELEINFKELVEKNFGRPLKLLVTEPIIFLLSLYTAFVYGILYIFLTAYPIVFGEMRGYGLGVSALPYIGIVVGMLFGGLLVIAFQPWTNRRMRANNNVPIPEDRLVPAIIGGILFPIGIFWFSWTGNYPDVHWAAPTLAGIPLGIGLITIFLQSLNYLIDAYLMFAASAIAANTFLRSAFAAGFPLFGRQMFHNLGVNWAGSLLGFIAIVMIPIPTGFFFFGARIRKRSKWAPTDL</sequence>
<feature type="transmembrane region" description="Helical" evidence="7">
    <location>
        <begin position="134"/>
        <end position="160"/>
    </location>
</feature>
<feature type="transmembrane region" description="Helical" evidence="7">
    <location>
        <begin position="500"/>
        <end position="523"/>
    </location>
</feature>
<feature type="transmembrane region" description="Helical" evidence="7">
    <location>
        <begin position="441"/>
        <end position="461"/>
    </location>
</feature>